<dbReference type="AlphaFoldDB" id="A0AAJ2BHZ0"/>
<dbReference type="EMBL" id="JAVJAF010000001">
    <property type="protein sequence ID" value="MDR6233090.1"/>
    <property type="molecule type" value="Genomic_DNA"/>
</dbReference>
<protein>
    <submittedName>
        <fullName evidence="1">Uncharacterized protein</fullName>
    </submittedName>
</protein>
<proteinExistence type="predicted"/>
<gene>
    <name evidence="1" type="ORF">QE440_000831</name>
</gene>
<evidence type="ECO:0000313" key="2">
    <source>
        <dbReference type="Proteomes" id="UP001268036"/>
    </source>
</evidence>
<evidence type="ECO:0000313" key="1">
    <source>
        <dbReference type="EMBL" id="MDR6233090.1"/>
    </source>
</evidence>
<sequence length="420" mass="44066">MTYKKQPLDSDHPLFTQTFAASTATKAPLAPTPAKPAGTFDGVTYYAFQSKPSLTLDINATPEYVGFAKTFDAKGPHYTAGSTLTELNLTGHYEGQLTRLDGHTRGATTGIDTLDSSIAKLTVSLTDLPTNEFHESDIITLDNFDSLQTFDGSKSTVGLSIDFLHGYNDGVQYTYASQSASLKSVTTGSGGDSVQVSTLTAPELESVAALANSRVKAITLDTGAGDDNIGVHIQQADVIVKAGAGNDDVALLFTKGVAAHNANLSGSFGHGAIVTLGAGNDTLDVLTSTLVNFDNSSTAAANRSLVANHVTVTDYNAKDDQIIFQQAFFKEEAVTTVADFTLKGATSLYDALQQVAQVTIDKVHAAVFHYGQDTYVYYDIGGGSTEIKSADSLIQLVGVHDLQDVASNVAAGEHGVGSWG</sequence>
<organism evidence="1 2">
    <name type="scientific">Pseudomonas oryzihabitans</name>
    <dbReference type="NCBI Taxonomy" id="47885"/>
    <lineage>
        <taxon>Bacteria</taxon>
        <taxon>Pseudomonadati</taxon>
        <taxon>Pseudomonadota</taxon>
        <taxon>Gammaproteobacteria</taxon>
        <taxon>Pseudomonadales</taxon>
        <taxon>Pseudomonadaceae</taxon>
        <taxon>Pseudomonas</taxon>
    </lineage>
</organism>
<name>A0AAJ2BHZ0_9PSED</name>
<dbReference type="RefSeq" id="WP_309755644.1">
    <property type="nucleotide sequence ID" value="NZ_JAVJAF010000001.1"/>
</dbReference>
<reference evidence="1" key="1">
    <citation type="submission" date="2023-08" db="EMBL/GenBank/DDBJ databases">
        <title>Functional and genomic diversity of the sorghum phyllosphere microbiome.</title>
        <authorList>
            <person name="Shade A."/>
        </authorList>
    </citation>
    <scope>NUCLEOTIDE SEQUENCE</scope>
    <source>
        <strain evidence="1">SORGH_AS_0201</strain>
    </source>
</reference>
<accession>A0AAJ2BHZ0</accession>
<dbReference type="Proteomes" id="UP001268036">
    <property type="component" value="Unassembled WGS sequence"/>
</dbReference>
<comment type="caution">
    <text evidence="1">The sequence shown here is derived from an EMBL/GenBank/DDBJ whole genome shotgun (WGS) entry which is preliminary data.</text>
</comment>